<dbReference type="Pfam" id="PF02518">
    <property type="entry name" value="HATPase_c"/>
    <property type="match status" value="1"/>
</dbReference>
<dbReference type="FunFam" id="3.30.450.20:FF:000099">
    <property type="entry name" value="Sensory box sensor histidine kinase"/>
    <property type="match status" value="1"/>
</dbReference>
<dbReference type="Gene3D" id="3.30.450.20">
    <property type="entry name" value="PAS domain"/>
    <property type="match status" value="1"/>
</dbReference>
<evidence type="ECO:0000256" key="6">
    <source>
        <dbReference type="SAM" id="Coils"/>
    </source>
</evidence>
<dbReference type="Pfam" id="PF08447">
    <property type="entry name" value="PAS_3"/>
    <property type="match status" value="1"/>
</dbReference>
<reference evidence="11 12" key="1">
    <citation type="journal article" date="2013" name="Genome Announc.">
        <title>Draft Genome Sequence of Cesiribacter andamanensis Strain AMV16T, Isolated from a Soil Sample from a Mud Volcano in the Andaman Islands, India.</title>
        <authorList>
            <person name="Shivaji S."/>
            <person name="Ara S."/>
            <person name="Begum Z."/>
            <person name="Srinivas T.N."/>
            <person name="Singh A."/>
            <person name="Kumar Pinnaka A."/>
        </authorList>
    </citation>
    <scope>NUCLEOTIDE SEQUENCE [LARGE SCALE GENOMIC DNA]</scope>
    <source>
        <strain evidence="11 12">AMV16</strain>
    </source>
</reference>
<keyword evidence="7" id="KW-0812">Transmembrane</keyword>
<dbReference type="NCBIfam" id="TIGR00229">
    <property type="entry name" value="sensory_box"/>
    <property type="match status" value="1"/>
</dbReference>
<feature type="transmembrane region" description="Helical" evidence="7">
    <location>
        <begin position="25"/>
        <end position="49"/>
    </location>
</feature>
<dbReference type="InterPro" id="IPR013655">
    <property type="entry name" value="PAS_fold_3"/>
</dbReference>
<feature type="domain" description="PAC" evidence="10">
    <location>
        <begin position="230"/>
        <end position="282"/>
    </location>
</feature>
<evidence type="ECO:0000259" key="10">
    <source>
        <dbReference type="PROSITE" id="PS50113"/>
    </source>
</evidence>
<dbReference type="FunFam" id="3.30.565.10:FF:000006">
    <property type="entry name" value="Sensor histidine kinase WalK"/>
    <property type="match status" value="1"/>
</dbReference>
<sequence>MVESLFSSFENNYMPHGHCYFWEPYILWSHALSDSIIALAYMTIPLSLVKIVRGRREDDFAYMWMLVLFALFILGCGATHVMDVVNIWEPWYYTDSAIRIITALASIGTAIMLVKVTPQLIMLPSARRWQQMNSELKSLNDSLEQKVQERTRELEQMAERYKFMTNAIPQIVWTANARGEVDFFNDNWYAYTGLTEPESLLSGWGKVIHPQDLAAVVEQWSNSIAGGTPFEAKFRMKNVEEEYYWHLGRGIPMTDASGAVSQWFGTVTNIHEQVEKQEELQRINEDLDNFVYTASHDLKTPILNIEGLLTLLHSKAPAGERTDLGNIYSRMDLSVQKLKDTIHDLADISRIQRESADELHWIVLPELIEEFKVNSLMEYEASGARIETDLEEEEICCMSRKHMRSLLDNLLGNALKYRHPDRTPHIQVRTRLQGEEYSISVQDNGIGISPEHQPRVFDMFRRFHLQATGTGVGLYIVKKIVDKYAGRIELQSTPGQGSTFTVWLKKRS</sequence>
<dbReference type="InterPro" id="IPR036890">
    <property type="entry name" value="HATPase_C_sf"/>
</dbReference>
<dbReference type="Pfam" id="PF25487">
    <property type="entry name" value="ETR1_N"/>
    <property type="match status" value="1"/>
</dbReference>
<feature type="transmembrane region" description="Helical" evidence="7">
    <location>
        <begin position="100"/>
        <end position="123"/>
    </location>
</feature>
<proteinExistence type="predicted"/>
<dbReference type="RefSeq" id="WP_009196809.1">
    <property type="nucleotide sequence ID" value="NZ_AODQ01000115.1"/>
</dbReference>
<dbReference type="SMART" id="SM00387">
    <property type="entry name" value="HATPase_c"/>
    <property type="match status" value="1"/>
</dbReference>
<evidence type="ECO:0000256" key="2">
    <source>
        <dbReference type="ARBA" id="ARBA00012438"/>
    </source>
</evidence>
<dbReference type="GO" id="GO:0000155">
    <property type="term" value="F:phosphorelay sensor kinase activity"/>
    <property type="evidence" value="ECO:0007669"/>
    <property type="project" value="InterPro"/>
</dbReference>
<keyword evidence="6" id="KW-0175">Coiled coil</keyword>
<comment type="catalytic activity">
    <reaction evidence="1">
        <text>ATP + protein L-histidine = ADP + protein N-phospho-L-histidine.</text>
        <dbReference type="EC" id="2.7.13.3"/>
    </reaction>
</comment>
<feature type="domain" description="Histidine kinase" evidence="8">
    <location>
        <begin position="293"/>
        <end position="508"/>
    </location>
</feature>
<evidence type="ECO:0000256" key="5">
    <source>
        <dbReference type="ARBA" id="ARBA00022777"/>
    </source>
</evidence>
<name>M7NHZ7_9BACT</name>
<evidence type="ECO:0000256" key="1">
    <source>
        <dbReference type="ARBA" id="ARBA00000085"/>
    </source>
</evidence>
<dbReference type="PANTHER" id="PTHR43304">
    <property type="entry name" value="PHYTOCHROME-LIKE PROTEIN CPH1"/>
    <property type="match status" value="1"/>
</dbReference>
<accession>M7NHZ7</accession>
<dbReference type="CDD" id="cd00130">
    <property type="entry name" value="PAS"/>
    <property type="match status" value="1"/>
</dbReference>
<keyword evidence="7" id="KW-0472">Membrane</keyword>
<dbReference type="Proteomes" id="UP000011910">
    <property type="component" value="Unassembled WGS sequence"/>
</dbReference>
<dbReference type="InterPro" id="IPR036097">
    <property type="entry name" value="HisK_dim/P_sf"/>
</dbReference>
<keyword evidence="7" id="KW-1133">Transmembrane helix</keyword>
<dbReference type="InterPro" id="IPR052162">
    <property type="entry name" value="Sensor_kinase/Photoreceptor"/>
</dbReference>
<dbReference type="EMBL" id="AODQ01000115">
    <property type="protein sequence ID" value="EMR01440.1"/>
    <property type="molecule type" value="Genomic_DNA"/>
</dbReference>
<keyword evidence="5" id="KW-0418">Kinase</keyword>
<feature type="coiled-coil region" evidence="6">
    <location>
        <begin position="126"/>
        <end position="160"/>
    </location>
</feature>
<evidence type="ECO:0000259" key="9">
    <source>
        <dbReference type="PROSITE" id="PS50112"/>
    </source>
</evidence>
<dbReference type="PROSITE" id="PS50112">
    <property type="entry name" value="PAS"/>
    <property type="match status" value="1"/>
</dbReference>
<keyword evidence="4 11" id="KW-0808">Transferase</keyword>
<evidence type="ECO:0000256" key="4">
    <source>
        <dbReference type="ARBA" id="ARBA00022679"/>
    </source>
</evidence>
<dbReference type="EC" id="2.7.13.3" evidence="2"/>
<evidence type="ECO:0000256" key="7">
    <source>
        <dbReference type="SAM" id="Phobius"/>
    </source>
</evidence>
<dbReference type="Gene3D" id="1.10.287.130">
    <property type="match status" value="1"/>
</dbReference>
<dbReference type="CDD" id="cd00082">
    <property type="entry name" value="HisKA"/>
    <property type="match status" value="1"/>
</dbReference>
<evidence type="ECO:0000313" key="12">
    <source>
        <dbReference type="Proteomes" id="UP000011910"/>
    </source>
</evidence>
<dbReference type="OrthoDB" id="890870at2"/>
<dbReference type="eggNOG" id="COG2205">
    <property type="taxonomic scope" value="Bacteria"/>
</dbReference>
<dbReference type="InterPro" id="IPR005467">
    <property type="entry name" value="His_kinase_dom"/>
</dbReference>
<dbReference type="InterPro" id="IPR058544">
    <property type="entry name" value="ETR1_N"/>
</dbReference>
<dbReference type="STRING" id="1279009.ADICEAN_03426"/>
<dbReference type="SMART" id="SM00388">
    <property type="entry name" value="HisKA"/>
    <property type="match status" value="1"/>
</dbReference>
<evidence type="ECO:0000256" key="3">
    <source>
        <dbReference type="ARBA" id="ARBA00022553"/>
    </source>
</evidence>
<dbReference type="PROSITE" id="PS50113">
    <property type="entry name" value="PAC"/>
    <property type="match status" value="1"/>
</dbReference>
<dbReference type="PRINTS" id="PR00344">
    <property type="entry name" value="BCTRLSENSOR"/>
</dbReference>
<dbReference type="AlphaFoldDB" id="M7NHZ7"/>
<dbReference type="InterPro" id="IPR003594">
    <property type="entry name" value="HATPase_dom"/>
</dbReference>
<dbReference type="Pfam" id="PF00512">
    <property type="entry name" value="HisKA"/>
    <property type="match status" value="1"/>
</dbReference>
<dbReference type="InterPro" id="IPR035965">
    <property type="entry name" value="PAS-like_dom_sf"/>
</dbReference>
<dbReference type="SUPFAM" id="SSF47384">
    <property type="entry name" value="Homodimeric domain of signal transducing histidine kinase"/>
    <property type="match status" value="1"/>
</dbReference>
<dbReference type="SUPFAM" id="SSF55785">
    <property type="entry name" value="PYP-like sensor domain (PAS domain)"/>
    <property type="match status" value="1"/>
</dbReference>
<dbReference type="PANTHER" id="PTHR43304:SF1">
    <property type="entry name" value="PAC DOMAIN-CONTAINING PROTEIN"/>
    <property type="match status" value="1"/>
</dbReference>
<dbReference type="SUPFAM" id="SSF55874">
    <property type="entry name" value="ATPase domain of HSP90 chaperone/DNA topoisomerase II/histidine kinase"/>
    <property type="match status" value="1"/>
</dbReference>
<dbReference type="InterPro" id="IPR003661">
    <property type="entry name" value="HisK_dim/P_dom"/>
</dbReference>
<gene>
    <name evidence="11" type="primary">cph1_20</name>
    <name evidence="11" type="ORF">ADICEAN_03426</name>
</gene>
<keyword evidence="12" id="KW-1185">Reference proteome</keyword>
<dbReference type="InterPro" id="IPR000014">
    <property type="entry name" value="PAS"/>
</dbReference>
<comment type="caution">
    <text evidence="11">The sequence shown here is derived from an EMBL/GenBank/DDBJ whole genome shotgun (WGS) entry which is preliminary data.</text>
</comment>
<feature type="domain" description="PAS" evidence="9">
    <location>
        <begin position="157"/>
        <end position="227"/>
    </location>
</feature>
<dbReference type="SMART" id="SM00091">
    <property type="entry name" value="PAS"/>
    <property type="match status" value="1"/>
</dbReference>
<keyword evidence="3" id="KW-0597">Phosphoprotein</keyword>
<dbReference type="InterPro" id="IPR004358">
    <property type="entry name" value="Sig_transdc_His_kin-like_C"/>
</dbReference>
<feature type="transmembrane region" description="Helical" evidence="7">
    <location>
        <begin position="61"/>
        <end position="80"/>
    </location>
</feature>
<dbReference type="InterPro" id="IPR000700">
    <property type="entry name" value="PAS-assoc_C"/>
</dbReference>
<evidence type="ECO:0000259" key="8">
    <source>
        <dbReference type="PROSITE" id="PS50109"/>
    </source>
</evidence>
<evidence type="ECO:0000313" key="11">
    <source>
        <dbReference type="EMBL" id="EMR01440.1"/>
    </source>
</evidence>
<dbReference type="PROSITE" id="PS50109">
    <property type="entry name" value="HIS_KIN"/>
    <property type="match status" value="1"/>
</dbReference>
<organism evidence="11 12">
    <name type="scientific">Cesiribacter andamanensis AMV16</name>
    <dbReference type="NCBI Taxonomy" id="1279009"/>
    <lineage>
        <taxon>Bacteria</taxon>
        <taxon>Pseudomonadati</taxon>
        <taxon>Bacteroidota</taxon>
        <taxon>Cytophagia</taxon>
        <taxon>Cytophagales</taxon>
        <taxon>Cesiribacteraceae</taxon>
        <taxon>Cesiribacter</taxon>
    </lineage>
</organism>
<dbReference type="Gene3D" id="3.30.565.10">
    <property type="entry name" value="Histidine kinase-like ATPase, C-terminal domain"/>
    <property type="match status" value="1"/>
</dbReference>
<protein>
    <recommendedName>
        <fullName evidence="2">histidine kinase</fullName>
        <ecNumber evidence="2">2.7.13.3</ecNumber>
    </recommendedName>
</protein>